<dbReference type="GO" id="GO:0006355">
    <property type="term" value="P:regulation of DNA-templated transcription"/>
    <property type="evidence" value="ECO:0007669"/>
    <property type="project" value="UniProtKB-UniRule"/>
</dbReference>
<evidence type="ECO:0000256" key="2">
    <source>
        <dbReference type="ARBA" id="ARBA00022490"/>
    </source>
</evidence>
<dbReference type="InterPro" id="IPR014001">
    <property type="entry name" value="Helicase_ATP-bd"/>
</dbReference>
<evidence type="ECO:0000256" key="5">
    <source>
        <dbReference type="ARBA" id="ARBA00022801"/>
    </source>
</evidence>
<dbReference type="InterPro" id="IPR048635">
    <property type="entry name" value="MFD_D3"/>
</dbReference>
<dbReference type="Gene3D" id="3.30.2060.10">
    <property type="entry name" value="Penicillin-binding protein 1b domain"/>
    <property type="match status" value="1"/>
</dbReference>
<comment type="similarity">
    <text evidence="11 13">In the C-terminal section; belongs to the helicase family. RecG subfamily.</text>
</comment>
<evidence type="ECO:0000313" key="17">
    <source>
        <dbReference type="Proteomes" id="UP000004263"/>
    </source>
</evidence>
<evidence type="ECO:0000313" key="16">
    <source>
        <dbReference type="EMBL" id="EAT13239.1"/>
    </source>
</evidence>
<protein>
    <recommendedName>
        <fullName evidence="12 13">Transcription-repair-coupling factor</fullName>
        <shortName evidence="13">TRCF</shortName>
        <ecNumber evidence="13">3.6.4.-</ecNumber>
    </recommendedName>
</protein>
<gene>
    <name evidence="13" type="primary">mfd</name>
    <name evidence="16" type="ORF">RED65_00725</name>
</gene>
<dbReference type="NCBIfam" id="TIGR00580">
    <property type="entry name" value="mfd"/>
    <property type="match status" value="1"/>
</dbReference>
<evidence type="ECO:0000256" key="12">
    <source>
        <dbReference type="ARBA" id="ARBA00070128"/>
    </source>
</evidence>
<evidence type="ECO:0000256" key="7">
    <source>
        <dbReference type="ARBA" id="ARBA00022840"/>
    </source>
</evidence>
<dbReference type="InterPro" id="IPR047112">
    <property type="entry name" value="RecG/Mfd"/>
</dbReference>
<dbReference type="SMART" id="SM01058">
    <property type="entry name" value="CarD_TRCF"/>
    <property type="match status" value="1"/>
</dbReference>
<dbReference type="NCBIfam" id="NF007966">
    <property type="entry name" value="PRK10689.1"/>
    <property type="match status" value="1"/>
</dbReference>
<dbReference type="InterPro" id="IPR004576">
    <property type="entry name" value="Mfd"/>
</dbReference>
<sequence>MSLTPPLHAGDLKTWGNIKGSALAHQLAVSASQYKGLTLVITNSSGESQRLTEEISYFFNGDVISLPDWETLPYDYFSPHQDIISERLSTLANLPKSERAIAVIPALSLQLRLPPVSYILGHSFSLSVGETLDMDKLRQQLVSAGYQSVDGVYEHGEFCVRGAILDIFPMGSETPFRIELFDDEIESIRWFNPETQRSTETTDKIELLPAKEVPLDKPGIRCFKSRWFEFFDSDPKESPLYTDVIKQIAPGGIEYYMPLFFDETATLFDYLPQQTQVIFPDSLQDQIQHNWQDIENRYEDRRHDIRQPVLAPKEIYLNDNDIFAKFKDLGRVRFSANTVEEAQGKENYSSPELPSIQVDHKKERPLAKLEQFLNETHQSVVFSVESAGRREALIELLQRIKVSPQVIDEWQDIIENEFEVAITTAPLEDSFFCHDQNLWLVSENALFGERIRQSRRQKQEKDQSENVIRNLTELTPGAAVVHIDHGVGRYRGLETLDAGGEINEFVTLEYAGGAKLYVPVASLHLISRYSGADTEIAPLHKLGTDKWSAQRRKALEKIRDTAAELLEVYAKREAKPGHGFSYPRDEYELFAADFPFEETADQKQAINAVVTDMMKANPMDRLVCGDVGFGKTEVALRAAFLAAQNGKQVAVLVPTTLLAQQHFETFRDRFADWPIKVEGISRFKTGANKTAALKGLEDGTTDIVVGTHKLLQKDVKFKDLGLLIIDEEHRFGVQQKERIKALRADVDILTMTATPIPRTLNMAMSGVRDLSIIATPPARRLAVKTFVKKWDENLVKEAVLREILRGGQVYYLHNEVKTIEKTAEDLAKLIPDARIGVAHGQMTERQLESVMSDFYHKRFNVLVCTTIVETGIDVPNANTIVLERADKFGLAQLHQLRGRVGRSHHQAYAYLMTPIEKKITKDAEKRLDAISHAQDLGAGFMLATHDLEIRGAGELLGEEQSGHIQNVGFSLYMELLERAVEAIKQGKELSLDSPVETGAEINLRIPALIPDDYLPDVHNRLILYKRISNAKNEEDLKELQVEMIDRFGLLPEQVKFLFRVTELKFELDKLGIVKLDAGESAGRIEFGSDTKIDPYTMVRMVQTKPASFKLDGANALKFYFDMPDAESRFKQVAEVLTLLSGKS</sequence>
<keyword evidence="4 13" id="KW-0227">DNA damage</keyword>
<dbReference type="GO" id="GO:0005737">
    <property type="term" value="C:cytoplasm"/>
    <property type="evidence" value="ECO:0007669"/>
    <property type="project" value="UniProtKB-SubCell"/>
</dbReference>
<dbReference type="SMART" id="SM00487">
    <property type="entry name" value="DEXDc"/>
    <property type="match status" value="1"/>
</dbReference>
<feature type="domain" description="Helicase C-terminal" evidence="15">
    <location>
        <begin position="786"/>
        <end position="938"/>
    </location>
</feature>
<dbReference type="SMART" id="SM00490">
    <property type="entry name" value="HELICc"/>
    <property type="match status" value="1"/>
</dbReference>
<dbReference type="FunFam" id="3.40.50.300:FF:000300">
    <property type="entry name" value="Transcription-repair-coupling factor"/>
    <property type="match status" value="1"/>
</dbReference>
<keyword evidence="6" id="KW-0347">Helicase</keyword>
<keyword evidence="9 13" id="KW-0234">DNA repair</keyword>
<dbReference type="Pfam" id="PF02559">
    <property type="entry name" value="CarD_TRCF_RID"/>
    <property type="match status" value="1"/>
</dbReference>
<keyword evidence="8 13" id="KW-0238">DNA-binding</keyword>
<evidence type="ECO:0000259" key="15">
    <source>
        <dbReference type="PROSITE" id="PS51194"/>
    </source>
</evidence>
<dbReference type="Pfam" id="PF00270">
    <property type="entry name" value="DEAD"/>
    <property type="match status" value="1"/>
</dbReference>
<dbReference type="GO" id="GO:0003678">
    <property type="term" value="F:DNA helicase activity"/>
    <property type="evidence" value="ECO:0007669"/>
    <property type="project" value="TreeGrafter"/>
</dbReference>
<dbReference type="SUPFAM" id="SSF141259">
    <property type="entry name" value="CarD-like"/>
    <property type="match status" value="1"/>
</dbReference>
<dbReference type="InterPro" id="IPR037235">
    <property type="entry name" value="TRCF-like_C_D7"/>
</dbReference>
<dbReference type="InterPro" id="IPR027417">
    <property type="entry name" value="P-loop_NTPase"/>
</dbReference>
<evidence type="ECO:0000256" key="6">
    <source>
        <dbReference type="ARBA" id="ARBA00022806"/>
    </source>
</evidence>
<evidence type="ECO:0000256" key="9">
    <source>
        <dbReference type="ARBA" id="ARBA00023204"/>
    </source>
</evidence>
<dbReference type="Pfam" id="PF21132">
    <property type="entry name" value="MFD_D3"/>
    <property type="match status" value="1"/>
</dbReference>
<dbReference type="GO" id="GO:0000716">
    <property type="term" value="P:transcription-coupled nucleotide-excision repair, DNA damage recognition"/>
    <property type="evidence" value="ECO:0007669"/>
    <property type="project" value="UniProtKB-UniRule"/>
</dbReference>
<accession>Q1N539</accession>
<keyword evidence="5 13" id="KW-0378">Hydrolase</keyword>
<dbReference type="EMBL" id="AAQH01000002">
    <property type="protein sequence ID" value="EAT13239.1"/>
    <property type="molecule type" value="Genomic_DNA"/>
</dbReference>
<dbReference type="Gene3D" id="2.40.10.170">
    <property type="match status" value="1"/>
</dbReference>
<dbReference type="InterPro" id="IPR011545">
    <property type="entry name" value="DEAD/DEAH_box_helicase_dom"/>
</dbReference>
<dbReference type="STRING" id="207949.RED65_00725"/>
<dbReference type="FunFam" id="3.40.50.300:FF:000546">
    <property type="entry name" value="Transcription-repair-coupling factor"/>
    <property type="match status" value="1"/>
</dbReference>
<dbReference type="Gene3D" id="3.40.50.11180">
    <property type="match status" value="1"/>
</dbReference>
<dbReference type="PANTHER" id="PTHR47964">
    <property type="entry name" value="ATP-DEPENDENT DNA HELICASE HOMOLOG RECG, CHLOROPLASTIC"/>
    <property type="match status" value="1"/>
</dbReference>
<dbReference type="Pfam" id="PF17757">
    <property type="entry name" value="UvrB_inter"/>
    <property type="match status" value="1"/>
</dbReference>
<evidence type="ECO:0000256" key="10">
    <source>
        <dbReference type="ARBA" id="ARBA00061104"/>
    </source>
</evidence>
<dbReference type="SMART" id="SM00982">
    <property type="entry name" value="TRCF"/>
    <property type="match status" value="1"/>
</dbReference>
<comment type="similarity">
    <text evidence="10 13">In the N-terminal section; belongs to the UvrB family.</text>
</comment>
<comment type="caution">
    <text evidence="16">The sequence shown here is derived from an EMBL/GenBank/DDBJ whole genome shotgun (WGS) entry which is preliminary data.</text>
</comment>
<dbReference type="PANTHER" id="PTHR47964:SF1">
    <property type="entry name" value="ATP-DEPENDENT DNA HELICASE HOMOLOG RECG, CHLOROPLASTIC"/>
    <property type="match status" value="1"/>
</dbReference>
<feature type="domain" description="Helicase ATP-binding" evidence="14">
    <location>
        <begin position="612"/>
        <end position="773"/>
    </location>
</feature>
<proteinExistence type="inferred from homology"/>
<dbReference type="InterPro" id="IPR003711">
    <property type="entry name" value="CarD-like/TRCF_RID"/>
</dbReference>
<comment type="subcellular location">
    <subcellularLocation>
        <location evidence="1 13">Cytoplasm</location>
    </subcellularLocation>
</comment>
<keyword evidence="2 13" id="KW-0963">Cytoplasm</keyword>
<dbReference type="HAMAP" id="MF_00969">
    <property type="entry name" value="TRCF"/>
    <property type="match status" value="1"/>
</dbReference>
<dbReference type="OrthoDB" id="9804325at2"/>
<evidence type="ECO:0000256" key="3">
    <source>
        <dbReference type="ARBA" id="ARBA00022741"/>
    </source>
</evidence>
<comment type="function">
    <text evidence="13">Couples transcription and DNA repair by recognizing RNA polymerase (RNAP) stalled at DNA lesions. Mediates ATP-dependent release of RNAP and its truncated transcript from the DNA, and recruitment of nucleotide excision repair machinery to the damaged site.</text>
</comment>
<keyword evidence="17" id="KW-1185">Reference proteome</keyword>
<name>Q1N539_9GAMM</name>
<organism evidence="16 17">
    <name type="scientific">Bermanella marisrubri</name>
    <dbReference type="NCBI Taxonomy" id="207949"/>
    <lineage>
        <taxon>Bacteria</taxon>
        <taxon>Pseudomonadati</taxon>
        <taxon>Pseudomonadota</taxon>
        <taxon>Gammaproteobacteria</taxon>
        <taxon>Oceanospirillales</taxon>
        <taxon>Oceanospirillaceae</taxon>
        <taxon>Bermanella</taxon>
    </lineage>
</organism>
<reference evidence="16 17" key="1">
    <citation type="submission" date="2006-03" db="EMBL/GenBank/DDBJ databases">
        <authorList>
            <person name="Pinhassi J."/>
            <person name="Pedros-Alio C."/>
            <person name="Ferriera S."/>
            <person name="Johnson J."/>
            <person name="Kravitz S."/>
            <person name="Halpern A."/>
            <person name="Remington K."/>
            <person name="Beeson K."/>
            <person name="Tran B."/>
            <person name="Rogers Y.-H."/>
            <person name="Friedman R."/>
            <person name="Venter J.C."/>
        </authorList>
    </citation>
    <scope>NUCLEOTIDE SEQUENCE [LARGE SCALE GENOMIC DNA]</scope>
    <source>
        <strain evidence="16 17">RED65</strain>
    </source>
</reference>
<dbReference type="CDD" id="cd17991">
    <property type="entry name" value="DEXHc_TRCF"/>
    <property type="match status" value="1"/>
</dbReference>
<dbReference type="Gene3D" id="3.40.50.300">
    <property type="entry name" value="P-loop containing nucleotide triphosphate hydrolases"/>
    <property type="match status" value="2"/>
</dbReference>
<evidence type="ECO:0000256" key="1">
    <source>
        <dbReference type="ARBA" id="ARBA00004496"/>
    </source>
</evidence>
<evidence type="ECO:0000256" key="4">
    <source>
        <dbReference type="ARBA" id="ARBA00022763"/>
    </source>
</evidence>
<dbReference type="PROSITE" id="PS51192">
    <property type="entry name" value="HELICASE_ATP_BIND_1"/>
    <property type="match status" value="1"/>
</dbReference>
<dbReference type="InterPro" id="IPR041471">
    <property type="entry name" value="UvrB_inter"/>
</dbReference>
<dbReference type="AlphaFoldDB" id="Q1N539"/>
<keyword evidence="7 13" id="KW-0067">ATP-binding</keyword>
<dbReference type="InterPro" id="IPR001650">
    <property type="entry name" value="Helicase_C-like"/>
</dbReference>
<dbReference type="EC" id="3.6.4.-" evidence="13"/>
<dbReference type="Proteomes" id="UP000004263">
    <property type="component" value="Unassembled WGS sequence"/>
</dbReference>
<evidence type="ECO:0000256" key="13">
    <source>
        <dbReference type="HAMAP-Rule" id="MF_00969"/>
    </source>
</evidence>
<dbReference type="RefSeq" id="WP_007017623.1">
    <property type="nucleotide sequence ID" value="NZ_CH724114.1"/>
</dbReference>
<dbReference type="SUPFAM" id="SSF143517">
    <property type="entry name" value="TRCF domain-like"/>
    <property type="match status" value="1"/>
</dbReference>
<dbReference type="PROSITE" id="PS51194">
    <property type="entry name" value="HELICASE_CTER"/>
    <property type="match status" value="1"/>
</dbReference>
<dbReference type="GO" id="GO:0003684">
    <property type="term" value="F:damaged DNA binding"/>
    <property type="evidence" value="ECO:0007669"/>
    <property type="project" value="InterPro"/>
</dbReference>
<evidence type="ECO:0000256" key="11">
    <source>
        <dbReference type="ARBA" id="ARBA00061399"/>
    </source>
</evidence>
<evidence type="ECO:0000259" key="14">
    <source>
        <dbReference type="PROSITE" id="PS51192"/>
    </source>
</evidence>
<dbReference type="Pfam" id="PF03461">
    <property type="entry name" value="TRCF"/>
    <property type="match status" value="1"/>
</dbReference>
<evidence type="ECO:0000256" key="8">
    <source>
        <dbReference type="ARBA" id="ARBA00023125"/>
    </source>
</evidence>
<dbReference type="HOGENOM" id="CLU_005122_1_3_6"/>
<dbReference type="SUPFAM" id="SSF52540">
    <property type="entry name" value="P-loop containing nucleoside triphosphate hydrolases"/>
    <property type="match status" value="4"/>
</dbReference>
<dbReference type="Gene3D" id="3.40.50.11140">
    <property type="match status" value="1"/>
</dbReference>
<dbReference type="InterPro" id="IPR036101">
    <property type="entry name" value="CarD-like/TRCF_RID_sf"/>
</dbReference>
<dbReference type="InterPro" id="IPR005118">
    <property type="entry name" value="TRCF_C"/>
</dbReference>
<keyword evidence="3 13" id="KW-0547">Nucleotide-binding</keyword>
<dbReference type="Gene3D" id="3.90.1150.50">
    <property type="entry name" value="Transcription-repair-coupling factor, D7 domain"/>
    <property type="match status" value="1"/>
</dbReference>
<dbReference type="GO" id="GO:0016787">
    <property type="term" value="F:hydrolase activity"/>
    <property type="evidence" value="ECO:0007669"/>
    <property type="project" value="UniProtKB-KW"/>
</dbReference>
<dbReference type="GO" id="GO:0005524">
    <property type="term" value="F:ATP binding"/>
    <property type="evidence" value="ECO:0007669"/>
    <property type="project" value="UniProtKB-UniRule"/>
</dbReference>
<dbReference type="Pfam" id="PF00271">
    <property type="entry name" value="Helicase_C"/>
    <property type="match status" value="1"/>
</dbReference>